<protein>
    <submittedName>
        <fullName evidence="1">Uncharacterized protein</fullName>
    </submittedName>
</protein>
<evidence type="ECO:0000313" key="2">
    <source>
        <dbReference type="Proteomes" id="UP001501586"/>
    </source>
</evidence>
<organism evidence="1 2">
    <name type="scientific">Brevibacterium daeguense</name>
    <dbReference type="NCBI Taxonomy" id="909936"/>
    <lineage>
        <taxon>Bacteria</taxon>
        <taxon>Bacillati</taxon>
        <taxon>Actinomycetota</taxon>
        <taxon>Actinomycetes</taxon>
        <taxon>Micrococcales</taxon>
        <taxon>Brevibacteriaceae</taxon>
        <taxon>Brevibacterium</taxon>
    </lineage>
</organism>
<evidence type="ECO:0000313" key="1">
    <source>
        <dbReference type="EMBL" id="GAA4283717.1"/>
    </source>
</evidence>
<comment type="caution">
    <text evidence="1">The sequence shown here is derived from an EMBL/GenBank/DDBJ whole genome shotgun (WGS) entry which is preliminary data.</text>
</comment>
<keyword evidence="2" id="KW-1185">Reference proteome</keyword>
<sequence>MDKPRGQDSFGWAYKVGFWFQYIIVHIVGPATTNDNRDPRVQLKREYERRRQLHENWLESQSGNA</sequence>
<accession>A0ABP8EIE3</accession>
<dbReference type="EMBL" id="BAABAZ010000004">
    <property type="protein sequence ID" value="GAA4283717.1"/>
    <property type="molecule type" value="Genomic_DNA"/>
</dbReference>
<name>A0ABP8EIE3_9MICO</name>
<gene>
    <name evidence="1" type="ORF">GCM10022261_12480</name>
</gene>
<proteinExistence type="predicted"/>
<reference evidence="2" key="1">
    <citation type="journal article" date="2019" name="Int. J. Syst. Evol. Microbiol.">
        <title>The Global Catalogue of Microorganisms (GCM) 10K type strain sequencing project: providing services to taxonomists for standard genome sequencing and annotation.</title>
        <authorList>
            <consortium name="The Broad Institute Genomics Platform"/>
            <consortium name="The Broad Institute Genome Sequencing Center for Infectious Disease"/>
            <person name="Wu L."/>
            <person name="Ma J."/>
        </authorList>
    </citation>
    <scope>NUCLEOTIDE SEQUENCE [LARGE SCALE GENOMIC DNA]</scope>
    <source>
        <strain evidence="2">JCM 17458</strain>
    </source>
</reference>
<dbReference type="RefSeq" id="WP_236863792.1">
    <property type="nucleotide sequence ID" value="NZ_BAABAZ010000004.1"/>
</dbReference>
<dbReference type="Proteomes" id="UP001501586">
    <property type="component" value="Unassembled WGS sequence"/>
</dbReference>